<dbReference type="EMBL" id="FWXN01000011">
    <property type="protein sequence ID" value="SMC83446.1"/>
    <property type="molecule type" value="Genomic_DNA"/>
</dbReference>
<dbReference type="Proteomes" id="UP000192634">
    <property type="component" value="Unassembled WGS sequence"/>
</dbReference>
<accession>A0A1W2CEF8</accession>
<evidence type="ECO:0000313" key="3">
    <source>
        <dbReference type="Proteomes" id="UP000192634"/>
    </source>
</evidence>
<evidence type="ECO:0000313" key="2">
    <source>
        <dbReference type="EMBL" id="SMC83446.1"/>
    </source>
</evidence>
<dbReference type="Pfam" id="PF14021">
    <property type="entry name" value="TNT"/>
    <property type="match status" value="1"/>
</dbReference>
<dbReference type="GO" id="GO:0050135">
    <property type="term" value="F:NADP+ nucleosidase activity"/>
    <property type="evidence" value="ECO:0007669"/>
    <property type="project" value="InterPro"/>
</dbReference>
<evidence type="ECO:0000259" key="1">
    <source>
        <dbReference type="Pfam" id="PF14021"/>
    </source>
</evidence>
<dbReference type="InterPro" id="IPR025331">
    <property type="entry name" value="TNT"/>
</dbReference>
<dbReference type="AlphaFoldDB" id="A0A1W2CEF8"/>
<proteinExistence type="predicted"/>
<reference evidence="2 3" key="1">
    <citation type="submission" date="2017-04" db="EMBL/GenBank/DDBJ databases">
        <authorList>
            <person name="Afonso C.L."/>
            <person name="Miller P.J."/>
            <person name="Scott M.A."/>
            <person name="Spackman E."/>
            <person name="Goraichik I."/>
            <person name="Dimitrov K.M."/>
            <person name="Suarez D.L."/>
            <person name="Swayne D.E."/>
        </authorList>
    </citation>
    <scope>NUCLEOTIDE SEQUENCE [LARGE SCALE GENOMIC DNA]</scope>
    <source>
        <strain evidence="2 3">CGMCC 1.12511</strain>
    </source>
</reference>
<organism evidence="2 3">
    <name type="scientific">Janibacter indicus</name>
    <dbReference type="NCBI Taxonomy" id="857417"/>
    <lineage>
        <taxon>Bacteria</taxon>
        <taxon>Bacillati</taxon>
        <taxon>Actinomycetota</taxon>
        <taxon>Actinomycetes</taxon>
        <taxon>Micrococcales</taxon>
        <taxon>Intrasporangiaceae</taxon>
        <taxon>Janibacter</taxon>
    </lineage>
</organism>
<gene>
    <name evidence="2" type="ORF">SAMN06296429_11114</name>
</gene>
<feature type="domain" description="TNT" evidence="1">
    <location>
        <begin position="201"/>
        <end position="284"/>
    </location>
</feature>
<protein>
    <recommendedName>
        <fullName evidence="1">TNT domain-containing protein</fullName>
    </recommendedName>
</protein>
<dbReference type="RefSeq" id="WP_084452150.1">
    <property type="nucleotide sequence ID" value="NZ_FWXN01000011.1"/>
</dbReference>
<sequence length="288" mass="31870">MHPRDVATLEDLHAYLRSVGRDWDYLGWLGDPEVRETDGTTRLQRLGDGSIEITGWSRGKQRTRYRFPDLRSFAQGMVNSDLAHNFRAHLSQRGLCRDVAVSRMPAPSEPDDAPPEGRWAVVVSEGAFHVGGMTMGRFRHYESYEDPQLAVDVLQRLVRGRGPVEVAPDGQELARRGQVTGQGIVARTQQRGHAGEPGVGPGDVLDRVGHESGSQLFALGTPFARRSQPPDMVGAEYHRYRVVDRLPDAREGTAVAWFGQPGGGAMIVGEHPVRWYLDHGHLVELIDG</sequence>
<name>A0A1W2CEF8_9MICO</name>
<dbReference type="OrthoDB" id="4745173at2"/>